<gene>
    <name evidence="1" type="ORF">BDZ85DRAFT_261520</name>
</gene>
<dbReference type="AlphaFoldDB" id="A0A6A6GCE8"/>
<evidence type="ECO:0000313" key="1">
    <source>
        <dbReference type="EMBL" id="KAF2223404.1"/>
    </source>
</evidence>
<proteinExistence type="predicted"/>
<accession>A0A6A6GCE8</accession>
<reference evidence="2" key="1">
    <citation type="journal article" date="2020" name="Stud. Mycol.">
        <title>101 Dothideomycetes genomes: A test case for predicting lifestyles and emergence of pathogens.</title>
        <authorList>
            <person name="Haridas S."/>
            <person name="Albert R."/>
            <person name="Binder M."/>
            <person name="Bloem J."/>
            <person name="LaButti K."/>
            <person name="Salamov A."/>
            <person name="Andreopoulos B."/>
            <person name="Baker S."/>
            <person name="Barry K."/>
            <person name="Bills G."/>
            <person name="Bluhm B."/>
            <person name="Cannon C."/>
            <person name="Castanera R."/>
            <person name="Culley D."/>
            <person name="Daum C."/>
            <person name="Ezra D."/>
            <person name="Gonzalez J."/>
            <person name="Henrissat B."/>
            <person name="Kuo A."/>
            <person name="Liang C."/>
            <person name="Lipzen A."/>
            <person name="Lutzoni F."/>
            <person name="Magnuson J."/>
            <person name="Mondo S."/>
            <person name="Nolan M."/>
            <person name="Ohm R."/>
            <person name="Pangilinan J."/>
            <person name="Park H.-J."/>
            <person name="Ramirez L."/>
            <person name="Alfaro M."/>
            <person name="Sun H."/>
            <person name="Tritt A."/>
            <person name="Yoshinaga Y."/>
            <person name="Zwiers L.-H."/>
            <person name="Turgeon B."/>
            <person name="Goodwin S."/>
            <person name="Spatafora J."/>
            <person name="Crous P."/>
            <person name="Grigoriev I."/>
        </authorList>
    </citation>
    <scope>NUCLEOTIDE SEQUENCE [LARGE SCALE GENOMIC DNA]</scope>
    <source>
        <strain evidence="2">CECT 20119</strain>
    </source>
</reference>
<evidence type="ECO:0000313" key="2">
    <source>
        <dbReference type="Proteomes" id="UP000799538"/>
    </source>
</evidence>
<organism evidence="1 2">
    <name type="scientific">Elsinoe ampelina</name>
    <dbReference type="NCBI Taxonomy" id="302913"/>
    <lineage>
        <taxon>Eukaryota</taxon>
        <taxon>Fungi</taxon>
        <taxon>Dikarya</taxon>
        <taxon>Ascomycota</taxon>
        <taxon>Pezizomycotina</taxon>
        <taxon>Dothideomycetes</taxon>
        <taxon>Dothideomycetidae</taxon>
        <taxon>Myriangiales</taxon>
        <taxon>Elsinoaceae</taxon>
        <taxon>Elsinoe</taxon>
    </lineage>
</organism>
<dbReference type="EMBL" id="ML992506">
    <property type="protein sequence ID" value="KAF2223404.1"/>
    <property type="molecule type" value="Genomic_DNA"/>
</dbReference>
<name>A0A6A6GCE8_9PEZI</name>
<dbReference type="Proteomes" id="UP000799538">
    <property type="component" value="Unassembled WGS sequence"/>
</dbReference>
<protein>
    <submittedName>
        <fullName evidence="1">Uncharacterized protein</fullName>
    </submittedName>
</protein>
<keyword evidence="2" id="KW-1185">Reference proteome</keyword>
<dbReference type="OrthoDB" id="3796641at2759"/>
<sequence>MDMPFDHTRCTIEEYVDDATFRLLSVPGPKWYINPDIKVTFKERPAWDAVVADAPLSVAPGLDKVLSSDKPPPITFFASLPKPSKTHKQWGTYGAVLKKSGFPDIVYIGSGTNSVGRVDVRVRVYITGASPFGKLVRNCWSSW</sequence>